<dbReference type="Gene3D" id="3.40.630.10">
    <property type="entry name" value="Zn peptidases"/>
    <property type="match status" value="1"/>
</dbReference>
<accession>A0A7C6ECE6</accession>
<evidence type="ECO:0000259" key="1">
    <source>
        <dbReference type="Pfam" id="PF04389"/>
    </source>
</evidence>
<feature type="domain" description="Peptidase M28" evidence="1">
    <location>
        <begin position="217"/>
        <end position="401"/>
    </location>
</feature>
<organism evidence="2">
    <name type="scientific">candidate division WOR-3 bacterium</name>
    <dbReference type="NCBI Taxonomy" id="2052148"/>
    <lineage>
        <taxon>Bacteria</taxon>
        <taxon>Bacteria division WOR-3</taxon>
    </lineage>
</organism>
<dbReference type="EMBL" id="DTLI01000187">
    <property type="protein sequence ID" value="HHS52756.1"/>
    <property type="molecule type" value="Genomic_DNA"/>
</dbReference>
<dbReference type="GO" id="GO:0008235">
    <property type="term" value="F:metalloexopeptidase activity"/>
    <property type="evidence" value="ECO:0007669"/>
    <property type="project" value="InterPro"/>
</dbReference>
<dbReference type="GO" id="GO:0006508">
    <property type="term" value="P:proteolysis"/>
    <property type="evidence" value="ECO:0007669"/>
    <property type="project" value="InterPro"/>
</dbReference>
<proteinExistence type="predicted"/>
<protein>
    <submittedName>
        <fullName evidence="2">M20/M25/M40 family metallo-hydrolase</fullName>
    </submittedName>
</protein>
<dbReference type="Gene3D" id="2.60.40.4070">
    <property type="match status" value="1"/>
</dbReference>
<name>A0A7C6ECE6_UNCW3</name>
<dbReference type="Pfam" id="PF04389">
    <property type="entry name" value="Peptidase_M28"/>
    <property type="match status" value="1"/>
</dbReference>
<reference evidence="2" key="1">
    <citation type="journal article" date="2020" name="mSystems">
        <title>Genome- and Community-Level Interaction Insights into Carbon Utilization and Element Cycling Functions of Hydrothermarchaeota in Hydrothermal Sediment.</title>
        <authorList>
            <person name="Zhou Z."/>
            <person name="Liu Y."/>
            <person name="Xu W."/>
            <person name="Pan J."/>
            <person name="Luo Z.H."/>
            <person name="Li M."/>
        </authorList>
    </citation>
    <scope>NUCLEOTIDE SEQUENCE [LARGE SCALE GENOMIC DNA]</scope>
    <source>
        <strain evidence="2">SpSt-876</strain>
    </source>
</reference>
<keyword evidence="2" id="KW-0378">Hydrolase</keyword>
<dbReference type="InterPro" id="IPR026444">
    <property type="entry name" value="Secre_tail"/>
</dbReference>
<gene>
    <name evidence="2" type="ORF">ENW73_07865</name>
</gene>
<dbReference type="InterPro" id="IPR045175">
    <property type="entry name" value="M28_fam"/>
</dbReference>
<evidence type="ECO:0000313" key="2">
    <source>
        <dbReference type="EMBL" id="HHS52756.1"/>
    </source>
</evidence>
<dbReference type="PANTHER" id="PTHR12147:SF26">
    <property type="entry name" value="PEPTIDASE M28 DOMAIN-CONTAINING PROTEIN"/>
    <property type="match status" value="1"/>
</dbReference>
<comment type="caution">
    <text evidence="2">The sequence shown here is derived from an EMBL/GenBank/DDBJ whole genome shotgun (WGS) entry which is preliminary data.</text>
</comment>
<dbReference type="SUPFAM" id="SSF53187">
    <property type="entry name" value="Zn-dependent exopeptidases"/>
    <property type="match status" value="1"/>
</dbReference>
<dbReference type="InterPro" id="IPR007484">
    <property type="entry name" value="Peptidase_M28"/>
</dbReference>
<dbReference type="NCBIfam" id="TIGR04183">
    <property type="entry name" value="Por_Secre_tail"/>
    <property type="match status" value="1"/>
</dbReference>
<sequence length="877" mass="97976">MKRICLIFSILFLLTQGLGKEYLVKIETPSSEITTQLLDANILVIAEMNGFVLSIVKAEELKSLKSYRYQILDEEPKTKQYFLIRPIDPKQIATIKTRLKPLAFDGENFLVQMTKVTGRIISDFNIERTHLTLKPIKKSTGINYYPRPLQNPLIEDMVNRVSLDSCLGFVRRLQNFRTRYSTTDSCRAAANWVKNKFLEYGCDSVYLEEYRTDYAPNVIGIKRGLAHPDNIYVVICGHLDATSNQAPNFCPGADDNASGTAAVIEACRVMKDYNFEYSVRYIAFTGEEQGLYGSEAYAAAARNRGDSIFGVINYDMIGYADATPENLEVIGKTANPNCQPFVDYFVACADLYTNLATNVHMVASMPNSDHHSFWSQGYVAFCGIEDYWPVNPHYHQTSDTIGAGFNAPDFHTEVTKAGVACLASLANPIMPNAPYVIYHHYWLQDSLTGNNNGRWDAGEEIELYTVLRNLGQVSATNVSGTLSTSDPYVQILVGNALFGNIGPLDSAVNLTPYRLASLNNTPRGHNAIFNLTIQSAESTWSYTFSIPVNQFMTTDPIPDGPRQPPLYWAYDNTDTSYTYHPVYNWVEINTIGTRLSYAHNDQVKLVELPPSFGPWRYYGNRYTQVSISADGWIAAGFDTLRYYRNTGIPSADGPGAFVALNFDDLYPNNSGSGGVYYYHDEANHRFIIEYDSVPYYDPRSVADKFELIIYDTTVTSLTGDNIILAQYQTANRYTSSTIGIEDPTEAIGIQYLFNGSYHPAAAPITPGRAIAYSTNSPITCISTAKINLPLIEDLSLEIYPNPFVGKTTISFNLAAKDFSVLKIYNSAGRCLRYIPVKGSIFVWDGKDGEGKKVTPGVYFIQLDNKLYSITKKALMIK</sequence>
<dbReference type="AlphaFoldDB" id="A0A7C6ECE6"/>
<dbReference type="PANTHER" id="PTHR12147">
    <property type="entry name" value="METALLOPEPTIDASE M28 FAMILY MEMBER"/>
    <property type="match status" value="1"/>
</dbReference>